<proteinExistence type="predicted"/>
<dbReference type="AlphaFoldDB" id="A0A1X2I2Y9"/>
<keyword evidence="2" id="KW-1185">Reference proteome</keyword>
<dbReference type="EMBL" id="MCGE01000032">
    <property type="protein sequence ID" value="ORZ08146.1"/>
    <property type="molecule type" value="Genomic_DNA"/>
</dbReference>
<gene>
    <name evidence="1" type="ORF">BCR42DRAFT_495603</name>
</gene>
<evidence type="ECO:0000313" key="2">
    <source>
        <dbReference type="Proteomes" id="UP000193560"/>
    </source>
</evidence>
<evidence type="ECO:0000313" key="1">
    <source>
        <dbReference type="EMBL" id="ORZ08146.1"/>
    </source>
</evidence>
<dbReference type="Proteomes" id="UP000193560">
    <property type="component" value="Unassembled WGS sequence"/>
</dbReference>
<accession>A0A1X2I2Y9</accession>
<reference evidence="1 2" key="1">
    <citation type="submission" date="2016-07" db="EMBL/GenBank/DDBJ databases">
        <title>Pervasive Adenine N6-methylation of Active Genes in Fungi.</title>
        <authorList>
            <consortium name="DOE Joint Genome Institute"/>
            <person name="Mondo S.J."/>
            <person name="Dannebaum R.O."/>
            <person name="Kuo R.C."/>
            <person name="Labutti K."/>
            <person name="Haridas S."/>
            <person name="Kuo A."/>
            <person name="Salamov A."/>
            <person name="Ahrendt S.R."/>
            <person name="Lipzen A."/>
            <person name="Sullivan W."/>
            <person name="Andreopoulos W.B."/>
            <person name="Clum A."/>
            <person name="Lindquist E."/>
            <person name="Daum C."/>
            <person name="Ramamoorthy G.K."/>
            <person name="Gryganskyi A."/>
            <person name="Culley D."/>
            <person name="Magnuson J.K."/>
            <person name="James T.Y."/>
            <person name="O'Malley M.A."/>
            <person name="Stajich J.E."/>
            <person name="Spatafora J.W."/>
            <person name="Visel A."/>
            <person name="Grigoriev I.V."/>
        </authorList>
    </citation>
    <scope>NUCLEOTIDE SEQUENCE [LARGE SCALE GENOMIC DNA]</scope>
    <source>
        <strain evidence="1 2">NRRL 1336</strain>
    </source>
</reference>
<dbReference type="OrthoDB" id="2205399at2759"/>
<protein>
    <submittedName>
        <fullName evidence="1">Uncharacterized protein</fullName>
    </submittedName>
</protein>
<comment type="caution">
    <text evidence="1">The sequence shown here is derived from an EMBL/GenBank/DDBJ whole genome shotgun (WGS) entry which is preliminary data.</text>
</comment>
<sequence length="108" mass="12612">MYIDIQYTVLLKVPLCTTLHVDMLQHTFSEMAFQRICRERAPRRGRTLYKIKDSILGDMNETNNSPRMEMKNDSQNWTNIGYVRKTSGKYLPISLSYLLACPEHSPII</sequence>
<organism evidence="1 2">
    <name type="scientific">Absidia repens</name>
    <dbReference type="NCBI Taxonomy" id="90262"/>
    <lineage>
        <taxon>Eukaryota</taxon>
        <taxon>Fungi</taxon>
        <taxon>Fungi incertae sedis</taxon>
        <taxon>Mucoromycota</taxon>
        <taxon>Mucoromycotina</taxon>
        <taxon>Mucoromycetes</taxon>
        <taxon>Mucorales</taxon>
        <taxon>Cunninghamellaceae</taxon>
        <taxon>Absidia</taxon>
    </lineage>
</organism>
<name>A0A1X2I2Y9_9FUNG</name>